<reference evidence="1" key="1">
    <citation type="submission" date="2023-08" db="EMBL/GenBank/DDBJ databases">
        <authorList>
            <person name="Chen Y."/>
            <person name="Shah S."/>
            <person name="Dougan E. K."/>
            <person name="Thang M."/>
            <person name="Chan C."/>
        </authorList>
    </citation>
    <scope>NUCLEOTIDE SEQUENCE</scope>
</reference>
<dbReference type="Proteomes" id="UP001178507">
    <property type="component" value="Unassembled WGS sequence"/>
</dbReference>
<proteinExistence type="predicted"/>
<organism evidence="1 2">
    <name type="scientific">Effrenium voratum</name>
    <dbReference type="NCBI Taxonomy" id="2562239"/>
    <lineage>
        <taxon>Eukaryota</taxon>
        <taxon>Sar</taxon>
        <taxon>Alveolata</taxon>
        <taxon>Dinophyceae</taxon>
        <taxon>Suessiales</taxon>
        <taxon>Symbiodiniaceae</taxon>
        <taxon>Effrenium</taxon>
    </lineage>
</organism>
<accession>A0AA36NKZ3</accession>
<gene>
    <name evidence="1" type="ORF">EVOR1521_LOCUS32014</name>
</gene>
<dbReference type="EMBL" id="CAUJNA010003875">
    <property type="protein sequence ID" value="CAJ1411442.1"/>
    <property type="molecule type" value="Genomic_DNA"/>
</dbReference>
<keyword evidence="2" id="KW-1185">Reference proteome</keyword>
<dbReference type="AlphaFoldDB" id="A0AA36NKZ3"/>
<protein>
    <submittedName>
        <fullName evidence="1">Uncharacterized protein</fullName>
    </submittedName>
</protein>
<evidence type="ECO:0000313" key="2">
    <source>
        <dbReference type="Proteomes" id="UP001178507"/>
    </source>
</evidence>
<sequence>MFHPHATDCSEMACSLWDGSGPQALLGRMMCKNSQAPSALMLGMLHMLRPLHVLPRPSLKYSFVRCSMRGPCAFVLRSAESVRSWLPSCQAPPHQVWKLPINLRVMPALLRVMPALIAAALGWSGDDSDDLNATSDESSNDTAAAFQINWTLPVVSSCPAKLQPEEDGQASPEWVGDALNPGPASLDDRSQAQAEWWAHTAPERQRFARLGPSGPPTEPSRRLAASLSQSLGCRICQQLLNSLWEGLARPSPTNLRALLSEGCPSMVKERLLQQGWSAASGRKCDGAGTPAVDGEPWCFLQDPLSEVIERPELAEEYDAATDALVRACEDTLALHSERVIIYLTHFTEEAPPQARNEQLMRSACTEAACCAR</sequence>
<comment type="caution">
    <text evidence="1">The sequence shown here is derived from an EMBL/GenBank/DDBJ whole genome shotgun (WGS) entry which is preliminary data.</text>
</comment>
<evidence type="ECO:0000313" key="1">
    <source>
        <dbReference type="EMBL" id="CAJ1411442.1"/>
    </source>
</evidence>
<name>A0AA36NKZ3_9DINO</name>